<evidence type="ECO:0000313" key="1">
    <source>
        <dbReference type="EMBL" id="MBB6485743.1"/>
    </source>
</evidence>
<proteinExistence type="predicted"/>
<evidence type="ECO:0000313" key="2">
    <source>
        <dbReference type="Proteomes" id="UP000565576"/>
    </source>
</evidence>
<gene>
    <name evidence="1" type="ORF">GGD46_003037</name>
</gene>
<dbReference type="EMBL" id="JACHBG010000006">
    <property type="protein sequence ID" value="MBB6485743.1"/>
    <property type="molecule type" value="Genomic_DNA"/>
</dbReference>
<dbReference type="Proteomes" id="UP000565576">
    <property type="component" value="Unassembled WGS sequence"/>
</dbReference>
<name>A0A7X0IS72_9HYPH</name>
<sequence>MIADILEEHQNPIAIQQAVAVFWRHQLAGLQALLNPS</sequence>
<accession>A0A7X0IS72</accession>
<protein>
    <submittedName>
        <fullName evidence="1">Uncharacterized protein</fullName>
    </submittedName>
</protein>
<organism evidence="1 2">
    <name type="scientific">Rhizobium lusitanum</name>
    <dbReference type="NCBI Taxonomy" id="293958"/>
    <lineage>
        <taxon>Bacteria</taxon>
        <taxon>Pseudomonadati</taxon>
        <taxon>Pseudomonadota</taxon>
        <taxon>Alphaproteobacteria</taxon>
        <taxon>Hyphomicrobiales</taxon>
        <taxon>Rhizobiaceae</taxon>
        <taxon>Rhizobium/Agrobacterium group</taxon>
        <taxon>Rhizobium</taxon>
    </lineage>
</organism>
<dbReference type="AlphaFoldDB" id="A0A7X0IS72"/>
<reference evidence="1 2" key="1">
    <citation type="submission" date="2020-08" db="EMBL/GenBank/DDBJ databases">
        <title>Genomic Encyclopedia of Type Strains, Phase IV (KMG-V): Genome sequencing to study the core and pangenomes of soil and plant-associated prokaryotes.</title>
        <authorList>
            <person name="Whitman W."/>
        </authorList>
    </citation>
    <scope>NUCLEOTIDE SEQUENCE [LARGE SCALE GENOMIC DNA]</scope>
    <source>
        <strain evidence="1 2">SEMIA 4060</strain>
    </source>
</reference>
<comment type="caution">
    <text evidence="1">The sequence shown here is derived from an EMBL/GenBank/DDBJ whole genome shotgun (WGS) entry which is preliminary data.</text>
</comment>